<dbReference type="GO" id="GO:0001913">
    <property type="term" value="P:T cell mediated cytotoxicity"/>
    <property type="evidence" value="ECO:0007669"/>
    <property type="project" value="TreeGrafter"/>
</dbReference>
<dbReference type="Pfam" id="PF00168">
    <property type="entry name" value="C2"/>
    <property type="match status" value="1"/>
</dbReference>
<dbReference type="InterPro" id="IPR052784">
    <property type="entry name" value="Perforin-1_pore-forming"/>
</dbReference>
<evidence type="ECO:0008006" key="7">
    <source>
        <dbReference type="Google" id="ProtNLM"/>
    </source>
</evidence>
<dbReference type="InterPro" id="IPR020864">
    <property type="entry name" value="MACPF"/>
</dbReference>
<evidence type="ECO:0000313" key="5">
    <source>
        <dbReference type="Ensembl" id="ENSPCEP00000019062.1"/>
    </source>
</evidence>
<evidence type="ECO:0000256" key="1">
    <source>
        <dbReference type="ARBA" id="ARBA00022729"/>
    </source>
</evidence>
<feature type="chain" id="PRO_5046177271" description="C2 domain-containing protein" evidence="2">
    <location>
        <begin position="31"/>
        <end position="543"/>
    </location>
</feature>
<reference evidence="5" key="1">
    <citation type="submission" date="2025-08" db="UniProtKB">
        <authorList>
            <consortium name="Ensembl"/>
        </authorList>
    </citation>
    <scope>IDENTIFICATION</scope>
</reference>
<dbReference type="GO" id="GO:0051607">
    <property type="term" value="P:defense response to virus"/>
    <property type="evidence" value="ECO:0007669"/>
    <property type="project" value="TreeGrafter"/>
</dbReference>
<evidence type="ECO:0000256" key="2">
    <source>
        <dbReference type="SAM" id="SignalP"/>
    </source>
</evidence>
<organism evidence="5 6">
    <name type="scientific">Pelusios castaneus</name>
    <name type="common">West African mud turtle</name>
    <dbReference type="NCBI Taxonomy" id="367368"/>
    <lineage>
        <taxon>Eukaryota</taxon>
        <taxon>Metazoa</taxon>
        <taxon>Chordata</taxon>
        <taxon>Craniata</taxon>
        <taxon>Vertebrata</taxon>
        <taxon>Euteleostomi</taxon>
        <taxon>Archelosauria</taxon>
        <taxon>Testudinata</taxon>
        <taxon>Testudines</taxon>
        <taxon>Pleurodira</taxon>
        <taxon>Pelomedusidae</taxon>
        <taxon>Pelusios</taxon>
    </lineage>
</organism>
<dbReference type="SMART" id="SM00239">
    <property type="entry name" value="C2"/>
    <property type="match status" value="1"/>
</dbReference>
<keyword evidence="6" id="KW-1185">Reference proteome</keyword>
<dbReference type="PANTHER" id="PTHR46096">
    <property type="entry name" value="PERFORIN-1"/>
    <property type="match status" value="1"/>
</dbReference>
<dbReference type="InterPro" id="IPR000008">
    <property type="entry name" value="C2_dom"/>
</dbReference>
<feature type="signal peptide" evidence="2">
    <location>
        <begin position="1"/>
        <end position="30"/>
    </location>
</feature>
<keyword evidence="1 2" id="KW-0732">Signal</keyword>
<dbReference type="GO" id="GO:0022829">
    <property type="term" value="F:wide pore channel activity"/>
    <property type="evidence" value="ECO:0007669"/>
    <property type="project" value="TreeGrafter"/>
</dbReference>
<dbReference type="GO" id="GO:0016020">
    <property type="term" value="C:membrane"/>
    <property type="evidence" value="ECO:0007669"/>
    <property type="project" value="TreeGrafter"/>
</dbReference>
<dbReference type="SMART" id="SM00457">
    <property type="entry name" value="MACPF"/>
    <property type="match status" value="1"/>
</dbReference>
<dbReference type="Ensembl" id="ENSPCET00000019711.1">
    <property type="protein sequence ID" value="ENSPCEP00000019062.1"/>
    <property type="gene ID" value="ENSPCEG00000014836.1"/>
</dbReference>
<dbReference type="SUPFAM" id="SSF49562">
    <property type="entry name" value="C2 domain (Calcium/lipid-binding domain, CaLB)"/>
    <property type="match status" value="1"/>
</dbReference>
<proteinExistence type="predicted"/>
<reference evidence="5" key="2">
    <citation type="submission" date="2025-09" db="UniProtKB">
        <authorList>
            <consortium name="Ensembl"/>
        </authorList>
    </citation>
    <scope>IDENTIFICATION</scope>
</reference>
<name>A0A8C8SDN8_9SAUR</name>
<evidence type="ECO:0000259" key="3">
    <source>
        <dbReference type="PROSITE" id="PS50004"/>
    </source>
</evidence>
<dbReference type="PROSITE" id="PS50004">
    <property type="entry name" value="C2"/>
    <property type="match status" value="1"/>
</dbReference>
<sequence length="543" mass="60236">MTSGGKHHVSHAPIWCLHPFLLFIFPVASSHCHTATAHECKKHTAFVPRHRLVGEGIDVTTMARKGAYLVDSSHWQYADSTCTLCQNPLLGGQLQRLPLAVEDWTVHVLCHPNLTSSVQPSAIGMVGLVSSAIQNDWKEGLDVPVKPQVNVQVVLAGSHSKLANFMADKLRMDKYTFVNCPLPLISHRTHRPSFLSGIGEPQYNRKSKLVYYQLINNYGTNYLSVLHLGGWVREMTAVPICEAVLSSLSDNEIKDCLSVEEGMSMGMGSVKARDSNCEEEKKKGKFQGVEGGHSTADLLFSGKDAIVFSAWIETLKANPGLVSYSLQPIYTLVGEDDPKQEALRQAVSEYITKRALWRNCTQTCPPGTQCSAHDPCSCVCPRDAVTNTICCSQERSLGKLTVMVQQASGLWGDYTTATDAFVKITFEKKVIQTKTIWNNNNPVWNVHLDFGAIRVTNTSKICIQVWDEDNKWDNDILGSCDIALEMGGPYQKDCYLKHGPIQFHYTLHCGPNLGGRSCLDYVPHPPRQNTAKEKEATSLWFDP</sequence>
<evidence type="ECO:0000259" key="4">
    <source>
        <dbReference type="PROSITE" id="PS51412"/>
    </source>
</evidence>
<protein>
    <recommendedName>
        <fullName evidence="7">C2 domain-containing protein</fullName>
    </recommendedName>
</protein>
<feature type="domain" description="MACPF" evidence="4">
    <location>
        <begin position="36"/>
        <end position="358"/>
    </location>
</feature>
<feature type="domain" description="C2" evidence="3">
    <location>
        <begin position="381"/>
        <end position="503"/>
    </location>
</feature>
<accession>A0A8C8SDN8</accession>
<dbReference type="GO" id="GO:0001771">
    <property type="term" value="P:immunological synapse formation"/>
    <property type="evidence" value="ECO:0007669"/>
    <property type="project" value="TreeGrafter"/>
</dbReference>
<dbReference type="Pfam" id="PF01823">
    <property type="entry name" value="MACPF"/>
    <property type="match status" value="1"/>
</dbReference>
<dbReference type="AlphaFoldDB" id="A0A8C8SDN8"/>
<evidence type="ECO:0000313" key="6">
    <source>
        <dbReference type="Proteomes" id="UP000694393"/>
    </source>
</evidence>
<dbReference type="Gene3D" id="2.60.40.150">
    <property type="entry name" value="C2 domain"/>
    <property type="match status" value="1"/>
</dbReference>
<dbReference type="InterPro" id="IPR035892">
    <property type="entry name" value="C2_domain_sf"/>
</dbReference>
<dbReference type="Proteomes" id="UP000694393">
    <property type="component" value="Unplaced"/>
</dbReference>
<dbReference type="PANTHER" id="PTHR46096:SF3">
    <property type="entry name" value="PERFORIN-1"/>
    <property type="match status" value="1"/>
</dbReference>
<dbReference type="PROSITE" id="PS51412">
    <property type="entry name" value="MACPF_2"/>
    <property type="match status" value="1"/>
</dbReference>